<sequence>MRNRPLRSVSHVVPTLVTAGVSMAAWAAWLGWDQRYDVQPDGTSTGPYEAWQVIGLVVTLLVAVYWAASRRHGKSAVLGTTTGLTLAAFLDWSDDSTGQFMVGVMMVMLGSLAATALVTNVITSVRRPSAQTPPA</sequence>
<evidence type="ECO:0000313" key="3">
    <source>
        <dbReference type="Proteomes" id="UP000054375"/>
    </source>
</evidence>
<dbReference type="AlphaFoldDB" id="A0A101RRA6"/>
<comment type="caution">
    <text evidence="2">The sequence shown here is derived from an EMBL/GenBank/DDBJ whole genome shotgun (WGS) entry which is preliminary data.</text>
</comment>
<feature type="transmembrane region" description="Helical" evidence="1">
    <location>
        <begin position="99"/>
        <end position="122"/>
    </location>
</feature>
<evidence type="ECO:0000313" key="2">
    <source>
        <dbReference type="EMBL" id="KUN60205.1"/>
    </source>
</evidence>
<feature type="transmembrane region" description="Helical" evidence="1">
    <location>
        <begin position="50"/>
        <end position="68"/>
    </location>
</feature>
<keyword evidence="1" id="KW-0812">Transmembrane</keyword>
<keyword evidence="3" id="KW-1185">Reference proteome</keyword>
<dbReference type="Proteomes" id="UP000054375">
    <property type="component" value="Unassembled WGS sequence"/>
</dbReference>
<gene>
    <name evidence="2" type="ORF">AQJ54_37650</name>
</gene>
<dbReference type="RefSeq" id="WP_062245425.1">
    <property type="nucleotide sequence ID" value="NZ_JBEOZZ010000008.1"/>
</dbReference>
<accession>A0A101RRA6</accession>
<dbReference type="EMBL" id="LMWV01000032">
    <property type="protein sequence ID" value="KUN60205.1"/>
    <property type="molecule type" value="Genomic_DNA"/>
</dbReference>
<keyword evidence="1" id="KW-1133">Transmembrane helix</keyword>
<keyword evidence="1" id="KW-0472">Membrane</keyword>
<feature type="transmembrane region" description="Helical" evidence="1">
    <location>
        <begin position="12"/>
        <end position="30"/>
    </location>
</feature>
<evidence type="ECO:0008006" key="4">
    <source>
        <dbReference type="Google" id="ProtNLM"/>
    </source>
</evidence>
<protein>
    <recommendedName>
        <fullName evidence="4">Integral membrane protein</fullName>
    </recommendedName>
</protein>
<name>A0A101RRA6_9ACTN</name>
<reference evidence="2 3" key="1">
    <citation type="submission" date="2015-10" db="EMBL/GenBank/DDBJ databases">
        <title>Draft genome sequence of Streptomyces griseorubiginosus DSM 40469, type strain for the species Streptomyces griseorubiginosus.</title>
        <authorList>
            <person name="Ruckert C."/>
            <person name="Winkler A."/>
            <person name="Kalinowski J."/>
            <person name="Kampfer P."/>
            <person name="Glaeser S."/>
        </authorList>
    </citation>
    <scope>NUCLEOTIDE SEQUENCE [LARGE SCALE GENOMIC DNA]</scope>
    <source>
        <strain evidence="2 3">DSM 40469</strain>
    </source>
</reference>
<organism evidence="2 3">
    <name type="scientific">Streptomyces griseorubiginosus</name>
    <dbReference type="NCBI Taxonomy" id="67304"/>
    <lineage>
        <taxon>Bacteria</taxon>
        <taxon>Bacillati</taxon>
        <taxon>Actinomycetota</taxon>
        <taxon>Actinomycetes</taxon>
        <taxon>Kitasatosporales</taxon>
        <taxon>Streptomycetaceae</taxon>
        <taxon>Streptomyces</taxon>
    </lineage>
</organism>
<proteinExistence type="predicted"/>
<evidence type="ECO:0000256" key="1">
    <source>
        <dbReference type="SAM" id="Phobius"/>
    </source>
</evidence>
<feature type="transmembrane region" description="Helical" evidence="1">
    <location>
        <begin position="75"/>
        <end position="93"/>
    </location>
</feature>